<dbReference type="SUPFAM" id="SSF53649">
    <property type="entry name" value="Alkaline phosphatase-like"/>
    <property type="match status" value="1"/>
</dbReference>
<organism evidence="3 4">
    <name type="scientific">SAR324 cluster bacterium</name>
    <dbReference type="NCBI Taxonomy" id="2024889"/>
    <lineage>
        <taxon>Bacteria</taxon>
        <taxon>Deltaproteobacteria</taxon>
        <taxon>SAR324 cluster</taxon>
    </lineage>
</organism>
<keyword evidence="3" id="KW-0378">Hydrolase</keyword>
<dbReference type="PANTHER" id="PTHR43751">
    <property type="entry name" value="SULFATASE"/>
    <property type="match status" value="1"/>
</dbReference>
<dbReference type="Proteomes" id="UP000524246">
    <property type="component" value="Unassembled WGS sequence"/>
</dbReference>
<feature type="transmembrane region" description="Helical" evidence="1">
    <location>
        <begin position="128"/>
        <end position="146"/>
    </location>
</feature>
<dbReference type="InterPro" id="IPR000917">
    <property type="entry name" value="Sulfatase_N"/>
</dbReference>
<feature type="transmembrane region" description="Helical" evidence="1">
    <location>
        <begin position="44"/>
        <end position="68"/>
    </location>
</feature>
<evidence type="ECO:0000313" key="4">
    <source>
        <dbReference type="Proteomes" id="UP000524246"/>
    </source>
</evidence>
<feature type="domain" description="Sulfatase N-terminal" evidence="2">
    <location>
        <begin position="333"/>
        <end position="501"/>
    </location>
</feature>
<dbReference type="Gene3D" id="3.40.720.10">
    <property type="entry name" value="Alkaline Phosphatase, subunit A"/>
    <property type="match status" value="2"/>
</dbReference>
<protein>
    <submittedName>
        <fullName evidence="3">Sulfatase-like hydrolase/transferase</fullName>
    </submittedName>
</protein>
<evidence type="ECO:0000313" key="3">
    <source>
        <dbReference type="EMBL" id="NMC64295.1"/>
    </source>
</evidence>
<dbReference type="EMBL" id="JAAZON010000640">
    <property type="protein sequence ID" value="NMC64295.1"/>
    <property type="molecule type" value="Genomic_DNA"/>
</dbReference>
<keyword evidence="1" id="KW-1133">Transmembrane helix</keyword>
<feature type="transmembrane region" description="Helical" evidence="1">
    <location>
        <begin position="80"/>
        <end position="97"/>
    </location>
</feature>
<dbReference type="AlphaFoldDB" id="A0A7X9FU11"/>
<sequence length="716" mass="80620">MSEKRQWGLHVLVLSSLAIASPLFEVVGRGPEFFVNRRADPVEIFFVSAILIFAIPAILTFIRLLLSLLSQKVAVSYERFAIAALFFLYFMGIGLKALDLNGLQVVTLVLLATGIATYAYHRFYLPRVFITMLAIMVPILLISFFVKPGLRSLVFHSHSAEKLGLVSNKSRMPVVLVVFDEFPLSVLLDRDQKIDQLRFPNFANLAAESYWFKNATAVNQFTPIAMPALLTGLLPKNIHLTPTLNDCPRNIFTMLGASHNMVVSEPFTQLCPDELCRPSAKTSRAQRLKLMLLDLSAVYLNLVLPKDLGWDIPDVTGKWGDFWNDVNLPWQAPKFSQDSRYGDFLKYIRSIKEPEKPTLYFSHQILPHMPFQFMPSGRMYFSGRPIGYENNRWVNDPKSIERGYHQFLLQVAATDNLLGKLINKLKSIGVYDEALVIITADHGLSFQPETYRRGDPDNLNFYEDMLSIPMFVKKPGQKKGVEEWRNVETIDVLPTIADVLQIPLDWKIDGTSMFSTSDPRKQKKAFAGRNPKTFNNTTNPDEVSENEGQELVYALLDSLPVKTLNWKLALPGYSNPSGIDPYYIGERSNLLSKSISEFSLQRTQDLSFKLTMKKGVAKDGKSLIFDQKGQDCPCGIRGKVKGKLSPGQEFAVSINGKIWGFNRLFSTNGKGNPDSFAFFVPENAFKSELNAIGLYLVSNNKGPEISLIALPQEPQE</sequence>
<accession>A0A7X9FU11</accession>
<dbReference type="Pfam" id="PF00884">
    <property type="entry name" value="Sulfatase"/>
    <property type="match status" value="1"/>
</dbReference>
<reference evidence="3 4" key="1">
    <citation type="journal article" date="2020" name="Biotechnol. Biofuels">
        <title>New insights from the biogas microbiome by comprehensive genome-resolved metagenomics of nearly 1600 species originating from multiple anaerobic digesters.</title>
        <authorList>
            <person name="Campanaro S."/>
            <person name="Treu L."/>
            <person name="Rodriguez-R L.M."/>
            <person name="Kovalovszki A."/>
            <person name="Ziels R.M."/>
            <person name="Maus I."/>
            <person name="Zhu X."/>
            <person name="Kougias P.G."/>
            <person name="Basile A."/>
            <person name="Luo G."/>
            <person name="Schluter A."/>
            <person name="Konstantinidis K.T."/>
            <person name="Angelidaki I."/>
        </authorList>
    </citation>
    <scope>NUCLEOTIDE SEQUENCE [LARGE SCALE GENOMIC DNA]</scope>
    <source>
        <strain evidence="3">AS27yjCOA_65</strain>
    </source>
</reference>
<evidence type="ECO:0000256" key="1">
    <source>
        <dbReference type="SAM" id="Phobius"/>
    </source>
</evidence>
<dbReference type="InterPro" id="IPR052701">
    <property type="entry name" value="GAG_Ulvan_Degrading_Sulfatases"/>
</dbReference>
<keyword evidence="1" id="KW-0812">Transmembrane</keyword>
<proteinExistence type="predicted"/>
<name>A0A7X9FU11_9DELT</name>
<gene>
    <name evidence="3" type="ORF">GYA55_14115</name>
</gene>
<dbReference type="GO" id="GO:0016787">
    <property type="term" value="F:hydrolase activity"/>
    <property type="evidence" value="ECO:0007669"/>
    <property type="project" value="UniProtKB-KW"/>
</dbReference>
<comment type="caution">
    <text evidence="3">The sequence shown here is derived from an EMBL/GenBank/DDBJ whole genome shotgun (WGS) entry which is preliminary data.</text>
</comment>
<dbReference type="InterPro" id="IPR017850">
    <property type="entry name" value="Alkaline_phosphatase_core_sf"/>
</dbReference>
<feature type="transmembrane region" description="Helical" evidence="1">
    <location>
        <begin position="103"/>
        <end position="121"/>
    </location>
</feature>
<evidence type="ECO:0000259" key="2">
    <source>
        <dbReference type="Pfam" id="PF00884"/>
    </source>
</evidence>
<keyword evidence="1" id="KW-0472">Membrane</keyword>
<dbReference type="PANTHER" id="PTHR43751:SF3">
    <property type="entry name" value="SULFATASE N-TERMINAL DOMAIN-CONTAINING PROTEIN"/>
    <property type="match status" value="1"/>
</dbReference>
<dbReference type="GO" id="GO:0016740">
    <property type="term" value="F:transferase activity"/>
    <property type="evidence" value="ECO:0007669"/>
    <property type="project" value="UniProtKB-KW"/>
</dbReference>
<keyword evidence="3" id="KW-0808">Transferase</keyword>